<reference evidence="3" key="1">
    <citation type="journal article" date="2013" name="Nat. Genet.">
        <title>The draft genomes of soft-shell turtle and green sea turtle yield insights into the development and evolution of the turtle-specific body plan.</title>
        <authorList>
            <person name="Wang Z."/>
            <person name="Pascual-Anaya J."/>
            <person name="Zadissa A."/>
            <person name="Li W."/>
            <person name="Niimura Y."/>
            <person name="Huang Z."/>
            <person name="Li C."/>
            <person name="White S."/>
            <person name="Xiong Z."/>
            <person name="Fang D."/>
            <person name="Wang B."/>
            <person name="Ming Y."/>
            <person name="Chen Y."/>
            <person name="Zheng Y."/>
            <person name="Kuraku S."/>
            <person name="Pignatelli M."/>
            <person name="Herrero J."/>
            <person name="Beal K."/>
            <person name="Nozawa M."/>
            <person name="Li Q."/>
            <person name="Wang J."/>
            <person name="Zhang H."/>
            <person name="Yu L."/>
            <person name="Shigenobu S."/>
            <person name="Wang J."/>
            <person name="Liu J."/>
            <person name="Flicek P."/>
            <person name="Searle S."/>
            <person name="Wang J."/>
            <person name="Kuratani S."/>
            <person name="Yin Y."/>
            <person name="Aken B."/>
            <person name="Zhang G."/>
            <person name="Irie N."/>
        </authorList>
    </citation>
    <scope>NUCLEOTIDE SEQUENCE [LARGE SCALE GENOMIC DNA]</scope>
</reference>
<evidence type="ECO:0000256" key="1">
    <source>
        <dbReference type="SAM" id="MobiDB-lite"/>
    </source>
</evidence>
<dbReference type="EMBL" id="KB521139">
    <property type="protein sequence ID" value="EMP37872.1"/>
    <property type="molecule type" value="Genomic_DNA"/>
</dbReference>
<name>M7CB30_CHEMY</name>
<gene>
    <name evidence="2" type="ORF">UY3_04937</name>
</gene>
<sequence length="86" mass="9608">MGAAGSQITNAGAIAMEPAQMSAAVLTIVNTLRIIQQYVQYLQNRARKRQQRNYDTDEDRDTDVPRNMACGDWEIMVVLGQVHAVE</sequence>
<organism evidence="2 3">
    <name type="scientific">Chelonia mydas</name>
    <name type="common">Green sea-turtle</name>
    <name type="synonym">Chelonia agassizi</name>
    <dbReference type="NCBI Taxonomy" id="8469"/>
    <lineage>
        <taxon>Eukaryota</taxon>
        <taxon>Metazoa</taxon>
        <taxon>Chordata</taxon>
        <taxon>Craniata</taxon>
        <taxon>Vertebrata</taxon>
        <taxon>Euteleostomi</taxon>
        <taxon>Archelosauria</taxon>
        <taxon>Testudinata</taxon>
        <taxon>Testudines</taxon>
        <taxon>Cryptodira</taxon>
        <taxon>Durocryptodira</taxon>
        <taxon>Americhelydia</taxon>
        <taxon>Chelonioidea</taxon>
        <taxon>Cheloniidae</taxon>
        <taxon>Chelonia</taxon>
    </lineage>
</organism>
<dbReference type="AlphaFoldDB" id="M7CB30"/>
<accession>M7CB30</accession>
<evidence type="ECO:0000313" key="2">
    <source>
        <dbReference type="EMBL" id="EMP37872.1"/>
    </source>
</evidence>
<proteinExistence type="predicted"/>
<evidence type="ECO:0000313" key="3">
    <source>
        <dbReference type="Proteomes" id="UP000031443"/>
    </source>
</evidence>
<protein>
    <submittedName>
        <fullName evidence="2">Uncharacterized protein</fullName>
    </submittedName>
</protein>
<keyword evidence="3" id="KW-1185">Reference proteome</keyword>
<feature type="region of interest" description="Disordered" evidence="1">
    <location>
        <begin position="45"/>
        <end position="66"/>
    </location>
</feature>
<dbReference type="Proteomes" id="UP000031443">
    <property type="component" value="Unassembled WGS sequence"/>
</dbReference>